<evidence type="ECO:0000256" key="2">
    <source>
        <dbReference type="ARBA" id="ARBA00022441"/>
    </source>
</evidence>
<dbReference type="InterPro" id="IPR056737">
    <property type="entry name" value="Beta-prop_ATRN-MKLN-like"/>
</dbReference>
<name>A0A8S3SMU2_MYTED</name>
<keyword evidence="5 15" id="KW-0732">Signal</keyword>
<dbReference type="Gene3D" id="2.60.120.290">
    <property type="entry name" value="Spermadhesin, CUB domain"/>
    <property type="match status" value="2"/>
</dbReference>
<organism evidence="17 18">
    <name type="scientific">Mytilus edulis</name>
    <name type="common">Blue mussel</name>
    <dbReference type="NCBI Taxonomy" id="6550"/>
    <lineage>
        <taxon>Eukaryota</taxon>
        <taxon>Metazoa</taxon>
        <taxon>Spiralia</taxon>
        <taxon>Lophotrochozoa</taxon>
        <taxon>Mollusca</taxon>
        <taxon>Bivalvia</taxon>
        <taxon>Autobranchia</taxon>
        <taxon>Pteriomorphia</taxon>
        <taxon>Mytilida</taxon>
        <taxon>Mytiloidea</taxon>
        <taxon>Mytilidae</taxon>
        <taxon>Mytilinae</taxon>
        <taxon>Mytilus</taxon>
    </lineage>
</organism>
<evidence type="ECO:0000313" key="17">
    <source>
        <dbReference type="EMBL" id="CAG2221339.1"/>
    </source>
</evidence>
<evidence type="ECO:0000256" key="14">
    <source>
        <dbReference type="SAM" id="Phobius"/>
    </source>
</evidence>
<feature type="region of interest" description="Disordered" evidence="13">
    <location>
        <begin position="1377"/>
        <end position="1403"/>
    </location>
</feature>
<dbReference type="Gene3D" id="2.120.10.80">
    <property type="entry name" value="Kelch-type beta propeller"/>
    <property type="match status" value="1"/>
</dbReference>
<comment type="caution">
    <text evidence="12">Lacks conserved residue(s) required for the propagation of feature annotation.</text>
</comment>
<dbReference type="SMART" id="SM00612">
    <property type="entry name" value="Kelch"/>
    <property type="match status" value="2"/>
</dbReference>
<keyword evidence="7 14" id="KW-1133">Transmembrane helix</keyword>
<dbReference type="InterPro" id="IPR051568">
    <property type="entry name" value="LZTR1/Attractin"/>
</dbReference>
<dbReference type="InterPro" id="IPR056732">
    <property type="entry name" value="GBD_ATRN"/>
</dbReference>
<dbReference type="Pfam" id="PF24981">
    <property type="entry name" value="Beta-prop_ATRN-LZTR1"/>
    <property type="match status" value="1"/>
</dbReference>
<evidence type="ECO:0000256" key="10">
    <source>
        <dbReference type="ARBA" id="ARBA00023180"/>
    </source>
</evidence>
<dbReference type="SMART" id="SM00042">
    <property type="entry name" value="CUB"/>
    <property type="match status" value="1"/>
</dbReference>
<keyword evidence="18" id="KW-1185">Reference proteome</keyword>
<dbReference type="Pfam" id="PF01437">
    <property type="entry name" value="PSI"/>
    <property type="match status" value="1"/>
</dbReference>
<dbReference type="Pfam" id="PF24973">
    <property type="entry name" value="EGF_LMN_ATRN"/>
    <property type="match status" value="1"/>
</dbReference>
<feature type="transmembrane region" description="Helical" evidence="14">
    <location>
        <begin position="256"/>
        <end position="276"/>
    </location>
</feature>
<dbReference type="SMART" id="SM00423">
    <property type="entry name" value="PSI"/>
    <property type="match status" value="3"/>
</dbReference>
<dbReference type="InterPro" id="IPR006652">
    <property type="entry name" value="Kelch_1"/>
</dbReference>
<evidence type="ECO:0000313" key="18">
    <source>
        <dbReference type="Proteomes" id="UP000683360"/>
    </source>
</evidence>
<dbReference type="InterPro" id="IPR002049">
    <property type="entry name" value="LE_dom"/>
</dbReference>
<evidence type="ECO:0000256" key="7">
    <source>
        <dbReference type="ARBA" id="ARBA00022989"/>
    </source>
</evidence>
<feature type="domain" description="CUB" evidence="16">
    <location>
        <begin position="60"/>
        <end position="131"/>
    </location>
</feature>
<dbReference type="GO" id="GO:0005794">
    <property type="term" value="C:Golgi apparatus"/>
    <property type="evidence" value="ECO:0007669"/>
    <property type="project" value="TreeGrafter"/>
</dbReference>
<dbReference type="SUPFAM" id="SSF117281">
    <property type="entry name" value="Kelch motif"/>
    <property type="match status" value="1"/>
</dbReference>
<dbReference type="SUPFAM" id="SSF49854">
    <property type="entry name" value="Spermadhesin, CUB domain"/>
    <property type="match status" value="2"/>
</dbReference>
<feature type="chain" id="PRO_5035772314" evidence="15">
    <location>
        <begin position="28"/>
        <end position="1403"/>
    </location>
</feature>
<dbReference type="EMBL" id="CAJPWZ010001680">
    <property type="protein sequence ID" value="CAG2221339.1"/>
    <property type="molecule type" value="Genomic_DNA"/>
</dbReference>
<feature type="signal peptide" evidence="15">
    <location>
        <begin position="1"/>
        <end position="27"/>
    </location>
</feature>
<dbReference type="CDD" id="cd00055">
    <property type="entry name" value="EGF_Lam"/>
    <property type="match status" value="2"/>
</dbReference>
<dbReference type="InterPro" id="IPR002165">
    <property type="entry name" value="Plexin_repeat"/>
</dbReference>
<keyword evidence="3" id="KW-0245">EGF-like domain</keyword>
<dbReference type="PANTHER" id="PTHR46376:SF2">
    <property type="entry name" value="DISTRACTED, ISOFORM B"/>
    <property type="match status" value="1"/>
</dbReference>
<dbReference type="PROSITE" id="PS00022">
    <property type="entry name" value="EGF_1"/>
    <property type="match status" value="1"/>
</dbReference>
<dbReference type="InterPro" id="IPR000742">
    <property type="entry name" value="EGF"/>
</dbReference>
<evidence type="ECO:0000256" key="5">
    <source>
        <dbReference type="ARBA" id="ARBA00022729"/>
    </source>
</evidence>
<dbReference type="GO" id="GO:0016020">
    <property type="term" value="C:membrane"/>
    <property type="evidence" value="ECO:0007669"/>
    <property type="project" value="UniProtKB-SubCell"/>
</dbReference>
<reference evidence="17" key="1">
    <citation type="submission" date="2021-03" db="EMBL/GenBank/DDBJ databases">
        <authorList>
            <person name="Bekaert M."/>
        </authorList>
    </citation>
    <scope>NUCLEOTIDE SEQUENCE</scope>
</reference>
<accession>A0A8S3SMU2</accession>
<keyword evidence="2" id="KW-0880">Kelch repeat</keyword>
<comment type="subcellular location">
    <subcellularLocation>
        <location evidence="1">Membrane</location>
        <topology evidence="1">Single-pass membrane protein</topology>
    </subcellularLocation>
</comment>
<evidence type="ECO:0000256" key="3">
    <source>
        <dbReference type="ARBA" id="ARBA00022536"/>
    </source>
</evidence>
<dbReference type="SMART" id="SM00181">
    <property type="entry name" value="EGF"/>
    <property type="match status" value="4"/>
</dbReference>
<keyword evidence="9" id="KW-1015">Disulfide bond</keyword>
<comment type="caution">
    <text evidence="17">The sequence shown here is derived from an EMBL/GenBank/DDBJ whole genome shotgun (WGS) entry which is preliminary data.</text>
</comment>
<sequence length="1403" mass="158925">MHLERRQYFLICVCTFILILIIPDSSCTTHCDEINCREGECINDSCICDKGWKGPACQHCTGRVRLTDKEGIIFDGYGNYSEDNKCTWLIAPENNTQPIHLQLKQFSTECGWDHLYIYDGDSTFSPLLVAFRHIRISMMETRVLTFIGGIHNICISMMETFIGGIQVTFVIYDGDTLYWWHSGHLYIYDGAQAFSAFIGGIQVTFGISMMEIQHSHLYWWHSGHLDIYDGDFLQFISFVYHDGTFIGGIQVTFVYLWWRLNVLTFIGGIQVTFVYLMEIQRSPPLLVQALYIYDGDSTFWWHSGNICMETQPFHLYWWHSGNICISMMETIFTFIDSGYIDSVETNLFTFIGGIEVAFVYLMETQRFLLRHSGNIGGIQVTFGISMMMETQRSHLYWWHSGNIRISMMETQRGIQATLYIYDGDSTFHLLLVAFSGLLRQKNEDDTVLPEITTTSGNAYIYFYSDAAYNMSGFNITYRTGGCEKDCLQNGQCINSKCNCSAGFTGDYCQTVICPNNCSDKGECVGNQCECFSGYTGSDCSQKSYHGVWSTLDINTTIGGRASAAVAQVQDKLYLTGGYTFNNELPFLTRYDFNSDSWNTVLPRSTNNPESRYGHTLLEYQGKLYMFGGVVDKDTTKELWVYDLSSNDTWIVPRTFGSVVEGGFGHSSVYDPHSKLIYVYGGYHAGDTSSDQLSDKLYSFDISTRFWKTLPRNERPRYLHSAVLIGGLMLVFGGNTHNDTSISLGAKCYSLDFLAYDTECNKWLEVDVKGLPANGARYGHTAAVYKRNGKTQMYIIGGFNGMMQDNVMLFSPGDCNYTDPEFCTNSTQGSICVWTDSQTCISKDVLGTARTNRSCSSTPDNTLTDIFRPYFGGIFSDNTLTDIFRPYFGTKNCTTQTSNPLDSSVCSDHKHCPTCMSYGECDWSDKCSHIKEVDSLDYNTTRQVKKCDQPCIAHKSCENCTAKGCMWCGNKQLCVQTNSYVASFIYGQCMEWTTQQAKCPATRCSDLHTCDQCQANPKCGWCNDKTNTGLGKCMEGGLQGPVNNQSLIDLGSCDKNRWFFIGCPDCQCNGHSVCSNSTRENRSDNCEHCKEGFYGNPVNGGICKRYDCNEQADSCDRRTGVCNCRTRGVIGDKCDKCDESHKYFGDPKKGGTCFYHLVTDYQFTFNLSKKDDRFYTQINFMNIPQASDRDVDFKVNCSGESYLNISVRTRNNRVEKIYEAYPCTYFRTKFEHGDFSFGEKENTTFLVYVYGFHTPFWLQISFSQFPKIDLVHFFVTFFSCFLSLLIIAAVLYKIKHKYDLYRRRQRMMVEMEEMASRPFASVTVEIDRKLDLAEKKETNSVDSGGKVLLPTGGEEDLAPSGSSGVAIASALITMGHHRKQSLEHTKGEKTKYKKPFSSSHTDPV</sequence>
<keyword evidence="4 14" id="KW-0812">Transmembrane</keyword>
<keyword evidence="8 14" id="KW-0472">Membrane</keyword>
<evidence type="ECO:0000256" key="12">
    <source>
        <dbReference type="PROSITE-ProRule" id="PRU00059"/>
    </source>
</evidence>
<feature type="transmembrane region" description="Helical" evidence="14">
    <location>
        <begin position="1269"/>
        <end position="1293"/>
    </location>
</feature>
<dbReference type="OrthoDB" id="9998912at2759"/>
<evidence type="ECO:0000256" key="11">
    <source>
        <dbReference type="ARBA" id="ARBA00023292"/>
    </source>
</evidence>
<dbReference type="InterPro" id="IPR056863">
    <property type="entry name" value="LMN_ATRN_NET-like_EGF"/>
</dbReference>
<dbReference type="PROSITE" id="PS01180">
    <property type="entry name" value="CUB"/>
    <property type="match status" value="1"/>
</dbReference>
<keyword evidence="6" id="KW-0677">Repeat</keyword>
<keyword evidence="11" id="KW-0424">Laminin EGF-like domain</keyword>
<evidence type="ECO:0000256" key="6">
    <source>
        <dbReference type="ARBA" id="ARBA00022737"/>
    </source>
</evidence>
<evidence type="ECO:0000256" key="4">
    <source>
        <dbReference type="ARBA" id="ARBA00022692"/>
    </source>
</evidence>
<evidence type="ECO:0000256" key="15">
    <source>
        <dbReference type="SAM" id="SignalP"/>
    </source>
</evidence>
<dbReference type="InterPro" id="IPR000859">
    <property type="entry name" value="CUB_dom"/>
</dbReference>
<feature type="compositionally biased region" description="Basic and acidic residues" evidence="13">
    <location>
        <begin position="1379"/>
        <end position="1389"/>
    </location>
</feature>
<dbReference type="Pfam" id="PF24972">
    <property type="entry name" value="GBD_ATRN"/>
    <property type="match status" value="1"/>
</dbReference>
<evidence type="ECO:0000256" key="13">
    <source>
        <dbReference type="SAM" id="MobiDB-lite"/>
    </source>
</evidence>
<dbReference type="CDD" id="cd00041">
    <property type="entry name" value="CUB"/>
    <property type="match status" value="1"/>
</dbReference>
<dbReference type="PANTHER" id="PTHR46376">
    <property type="entry name" value="LEUCINE-ZIPPER-LIKE TRANSCRIPTIONAL REGULATOR 1"/>
    <property type="match status" value="1"/>
</dbReference>
<evidence type="ECO:0000256" key="8">
    <source>
        <dbReference type="ARBA" id="ARBA00023136"/>
    </source>
</evidence>
<evidence type="ECO:0000259" key="16">
    <source>
        <dbReference type="PROSITE" id="PS01180"/>
    </source>
</evidence>
<gene>
    <name evidence="17" type="ORF">MEDL_34766</name>
</gene>
<keyword evidence="10" id="KW-0325">Glycoprotein</keyword>
<dbReference type="Pfam" id="PF23106">
    <property type="entry name" value="EGF_Teneurin"/>
    <property type="match status" value="1"/>
</dbReference>
<proteinExistence type="predicted"/>
<protein>
    <submittedName>
        <fullName evidence="17">Attractin,Attractin-like protein 1</fullName>
    </submittedName>
</protein>
<evidence type="ECO:0000256" key="9">
    <source>
        <dbReference type="ARBA" id="ARBA00023157"/>
    </source>
</evidence>
<dbReference type="Proteomes" id="UP000683360">
    <property type="component" value="Unassembled WGS sequence"/>
</dbReference>
<dbReference type="PROSITE" id="PS01186">
    <property type="entry name" value="EGF_2"/>
    <property type="match status" value="1"/>
</dbReference>
<evidence type="ECO:0000256" key="1">
    <source>
        <dbReference type="ARBA" id="ARBA00004167"/>
    </source>
</evidence>
<dbReference type="InterPro" id="IPR016201">
    <property type="entry name" value="PSI"/>
</dbReference>
<dbReference type="Gene3D" id="2.10.25.10">
    <property type="entry name" value="Laminin"/>
    <property type="match status" value="1"/>
</dbReference>
<dbReference type="InterPro" id="IPR015915">
    <property type="entry name" value="Kelch-typ_b-propeller"/>
</dbReference>
<dbReference type="InterPro" id="IPR035914">
    <property type="entry name" value="Sperma_CUB_dom_sf"/>
</dbReference>